<gene>
    <name evidence="3" type="ORF">ACFS27_12770</name>
</gene>
<dbReference type="SUPFAM" id="SSF46785">
    <property type="entry name" value="Winged helix' DNA-binding domain"/>
    <property type="match status" value="1"/>
</dbReference>
<proteinExistence type="predicted"/>
<comment type="caution">
    <text evidence="3">The sequence shown here is derived from an EMBL/GenBank/DDBJ whole genome shotgun (WGS) entry which is preliminary data.</text>
</comment>
<dbReference type="EMBL" id="JBHUOG010000001">
    <property type="protein sequence ID" value="MFD2794421.1"/>
    <property type="molecule type" value="Genomic_DNA"/>
</dbReference>
<dbReference type="InterPro" id="IPR009492">
    <property type="entry name" value="TniQ"/>
</dbReference>
<evidence type="ECO:0000256" key="1">
    <source>
        <dbReference type="SAM" id="MobiDB-lite"/>
    </source>
</evidence>
<evidence type="ECO:0000313" key="4">
    <source>
        <dbReference type="Proteomes" id="UP001597479"/>
    </source>
</evidence>
<dbReference type="InterPro" id="IPR036390">
    <property type="entry name" value="WH_DNA-bd_sf"/>
</dbReference>
<feature type="region of interest" description="Disordered" evidence="1">
    <location>
        <begin position="612"/>
        <end position="638"/>
    </location>
</feature>
<protein>
    <submittedName>
        <fullName evidence="3">TniQ family protein</fullName>
    </submittedName>
</protein>
<dbReference type="Proteomes" id="UP001597479">
    <property type="component" value="Unassembled WGS sequence"/>
</dbReference>
<feature type="domain" description="TniQ" evidence="2">
    <location>
        <begin position="7"/>
        <end position="134"/>
    </location>
</feature>
<dbReference type="Gene3D" id="1.10.10.10">
    <property type="entry name" value="Winged helix-like DNA-binding domain superfamily/Winged helix DNA-binding domain"/>
    <property type="match status" value="1"/>
</dbReference>
<dbReference type="Pfam" id="PF06527">
    <property type="entry name" value="TniQ"/>
    <property type="match status" value="1"/>
</dbReference>
<sequence>MRAGPLPFTLDPLPGETFETWLHTYAARLGVPTLRLIQDLNLPDPHGELHRGRWRRPDPTDHTIAALGAATGLTDEAVRGMFDAEGHVPQHTAFTAWAPRLASRFCPPCLADGHWSPNWRLRLQFFCHNHDVLLADRCPSCGQPPPAPPIRPDLWPGSVSPLKGLSVTGTSCGCGHDLAATDPPCSSDPDTAARAQRFIDDLLTGIRGTDRKPAARQDALDALSDLSLIAAHIAADLAGKTGKQQVVVTAPMLRADTLIPAVTILDHHDATTDPLIDLVAALAPSRLTHKAVPHTWATGSPALRTRIAYGRSESMTAIDQLRHAITLPAPMLLPHRTADRVDPAIGRAARLPDHMWLNWAIRLGQATARRAATFSSAALVALLLPHSDLRLKPQIVTLVNPAIGAATVAHHMARLLDLPTGTTALRILTELAFAIDDHDIPIDYARRRRLVAGNELIDDDAWNSIASSRIISPRIGRGQLTANARRYLYELLTGGNLYIAPPPHRVIPDDARRDQYRTFVAFMTIDIRDALHAHARRVLDGAGITGEPLTWEPPTTWVTTTDWPGTDPDQTDPAAIHDAILEARLPLQRVTADLGLSLEHLRAVLRQHPLPRPASPIPVQRSIRPADSNTTSMTTTSPAAKTFHVDPDWFREQYVTWWRSLPDIAEEIGCSSFTLRAFAHAHDIPIRTKTDANSNIDRDATSGRHPSQFPQPLRDALRGTSTRLRLERFVTLAYQPSINQAAQALGCNPGNLHDQLTTLEHAVGSLLMRRHAGARPVGPLTPLGQDLRRQAQEHLGISPILPTT</sequence>
<keyword evidence="4" id="KW-1185">Reference proteome</keyword>
<evidence type="ECO:0000313" key="3">
    <source>
        <dbReference type="EMBL" id="MFD2794421.1"/>
    </source>
</evidence>
<feature type="compositionally biased region" description="Polar residues" evidence="1">
    <location>
        <begin position="627"/>
        <end position="638"/>
    </location>
</feature>
<organism evidence="3 4">
    <name type="scientific">Promicromonospora vindobonensis</name>
    <dbReference type="NCBI Taxonomy" id="195748"/>
    <lineage>
        <taxon>Bacteria</taxon>
        <taxon>Bacillati</taxon>
        <taxon>Actinomycetota</taxon>
        <taxon>Actinomycetes</taxon>
        <taxon>Micrococcales</taxon>
        <taxon>Promicromonosporaceae</taxon>
        <taxon>Promicromonospora</taxon>
    </lineage>
</organism>
<accession>A0ABW5VTS1</accession>
<dbReference type="InterPro" id="IPR036388">
    <property type="entry name" value="WH-like_DNA-bd_sf"/>
</dbReference>
<evidence type="ECO:0000259" key="2">
    <source>
        <dbReference type="Pfam" id="PF06527"/>
    </source>
</evidence>
<reference evidence="4" key="1">
    <citation type="journal article" date="2019" name="Int. J. Syst. Evol. Microbiol.">
        <title>The Global Catalogue of Microorganisms (GCM) 10K type strain sequencing project: providing services to taxonomists for standard genome sequencing and annotation.</title>
        <authorList>
            <consortium name="The Broad Institute Genomics Platform"/>
            <consortium name="The Broad Institute Genome Sequencing Center for Infectious Disease"/>
            <person name="Wu L."/>
            <person name="Ma J."/>
        </authorList>
    </citation>
    <scope>NUCLEOTIDE SEQUENCE [LARGE SCALE GENOMIC DNA]</scope>
    <source>
        <strain evidence="4">CCM 7044</strain>
    </source>
</reference>
<name>A0ABW5VTS1_9MICO</name>
<dbReference type="RefSeq" id="WP_377183450.1">
    <property type="nucleotide sequence ID" value="NZ_JBHUOG010000001.1"/>
</dbReference>